<keyword evidence="7 10" id="KW-0496">Mitochondrion</keyword>
<evidence type="ECO:0000256" key="9">
    <source>
        <dbReference type="ARBA" id="ARBA00024807"/>
    </source>
</evidence>
<evidence type="ECO:0000256" key="3">
    <source>
        <dbReference type="ARBA" id="ARBA00022792"/>
    </source>
</evidence>
<comment type="similarity">
    <text evidence="1 10">Belongs to the SHE9 family.</text>
</comment>
<evidence type="ECO:0000256" key="7">
    <source>
        <dbReference type="ARBA" id="ARBA00023128"/>
    </source>
</evidence>
<dbReference type="GO" id="GO:0005743">
    <property type="term" value="C:mitochondrial inner membrane"/>
    <property type="evidence" value="ECO:0007669"/>
    <property type="project" value="UniProtKB-SubCell"/>
</dbReference>
<comment type="function">
    <text evidence="9">Required for the maintenance of the structure of the mitochondrial inner membrane. Involved in mitochondrial morphology. Causes growth arrest when highly overexpressed.</text>
</comment>
<dbReference type="AlphaFoldDB" id="A0A1E4SHG6"/>
<gene>
    <name evidence="13" type="ORF">CANTADRAFT_6141</name>
</gene>
<evidence type="ECO:0000313" key="14">
    <source>
        <dbReference type="Proteomes" id="UP000094285"/>
    </source>
</evidence>
<comment type="subunit">
    <text evidence="10">Homooligomer.</text>
</comment>
<dbReference type="GeneID" id="30984967"/>
<organism evidence="13 14">
    <name type="scientific">Suhomyces tanzawaensis NRRL Y-17324</name>
    <dbReference type="NCBI Taxonomy" id="984487"/>
    <lineage>
        <taxon>Eukaryota</taxon>
        <taxon>Fungi</taxon>
        <taxon>Dikarya</taxon>
        <taxon>Ascomycota</taxon>
        <taxon>Saccharomycotina</taxon>
        <taxon>Pichiomycetes</taxon>
        <taxon>Debaryomycetaceae</taxon>
        <taxon>Suhomyces</taxon>
    </lineage>
</organism>
<reference evidence="14" key="1">
    <citation type="submission" date="2016-05" db="EMBL/GenBank/DDBJ databases">
        <title>Comparative genomics of biotechnologically important yeasts.</title>
        <authorList>
            <consortium name="DOE Joint Genome Institute"/>
            <person name="Riley R."/>
            <person name="Haridas S."/>
            <person name="Wolfe K.H."/>
            <person name="Lopes M.R."/>
            <person name="Hittinger C.T."/>
            <person name="Goker M."/>
            <person name="Salamov A."/>
            <person name="Wisecaver J."/>
            <person name="Long T.M."/>
            <person name="Aerts A.L."/>
            <person name="Barry K."/>
            <person name="Choi C."/>
            <person name="Clum A."/>
            <person name="Coughlan A.Y."/>
            <person name="Deshpande S."/>
            <person name="Douglass A.P."/>
            <person name="Hanson S.J."/>
            <person name="Klenk H.-P."/>
            <person name="Labutti K."/>
            <person name="Lapidus A."/>
            <person name="Lindquist E."/>
            <person name="Lipzen A."/>
            <person name="Meier-Kolthoff J.P."/>
            <person name="Ohm R.A."/>
            <person name="Otillar R.P."/>
            <person name="Pangilinan J."/>
            <person name="Peng Y."/>
            <person name="Rokas A."/>
            <person name="Rosa C.A."/>
            <person name="Scheuner C."/>
            <person name="Sibirny A.A."/>
            <person name="Slot J.C."/>
            <person name="Stielow J.B."/>
            <person name="Sun H."/>
            <person name="Kurtzman C.P."/>
            <person name="Blackwell M."/>
            <person name="Grigoriev I.V."/>
            <person name="Jeffries T.W."/>
        </authorList>
    </citation>
    <scope>NUCLEOTIDE SEQUENCE [LARGE SCALE GENOMIC DNA]</scope>
    <source>
        <strain evidence="14">NRRL Y-17324</strain>
    </source>
</reference>
<feature type="region of interest" description="Disordered" evidence="12">
    <location>
        <begin position="37"/>
        <end position="79"/>
    </location>
</feature>
<dbReference type="InterPro" id="IPR008839">
    <property type="entry name" value="MDM33_fungi"/>
</dbReference>
<keyword evidence="2 10" id="KW-0812">Transmembrane</keyword>
<dbReference type="GO" id="GO:0007007">
    <property type="term" value="P:inner mitochondrial membrane organization"/>
    <property type="evidence" value="ECO:0007669"/>
    <property type="project" value="TreeGrafter"/>
</dbReference>
<evidence type="ECO:0000256" key="11">
    <source>
        <dbReference type="SAM" id="Coils"/>
    </source>
</evidence>
<proteinExistence type="inferred from homology"/>
<keyword evidence="6 11" id="KW-0175">Coiled coil</keyword>
<evidence type="ECO:0000256" key="4">
    <source>
        <dbReference type="ARBA" id="ARBA00022946"/>
    </source>
</evidence>
<evidence type="ECO:0000256" key="6">
    <source>
        <dbReference type="ARBA" id="ARBA00023054"/>
    </source>
</evidence>
<dbReference type="Pfam" id="PF05546">
    <property type="entry name" value="She9_MDM33"/>
    <property type="match status" value="1"/>
</dbReference>
<feature type="transmembrane region" description="Helical" evidence="10">
    <location>
        <begin position="412"/>
        <end position="434"/>
    </location>
</feature>
<name>A0A1E4SHG6_9ASCO</name>
<sequence>MGLQGLLLVRLQSKTVPPASKLFDDAQLQKIIESTNFGTEARRERQREKAPLPSSEIPHSEDLDPLGRHHGAAADVDSQVDPTVEISKAFASTDLNKPIPKKSPSTDKLIKETIDELPSNMERQRSEWSKRVEAYLQSILDTLFTASTALNDVTGYSGIERLKRTVDELENELRGAKDNVRVAKGHYSDAIQQRSTLQREINELLTRKHNWSSNDLERFTELYRNDHANQQREATTEAALNDAELNVDAVQLRLTQLILTRYHEEQIWSDKIRKASTWGTWVLMGINVVLFVVATFLVEPWKRKRLVGSFEDKVKQVLVELAENGTAEETLLVGNVTDKLVLASAAGELVESPETPEVVSPGELVVPVGAPVPVSFNVYGQGWDELKSTVGASCQTLGSKQVSTVAVDKTELAVVTAMVGLLGAGLGALVTVYVGK</sequence>
<keyword evidence="8 10" id="KW-0472">Membrane</keyword>
<keyword evidence="14" id="KW-1185">Reference proteome</keyword>
<protein>
    <recommendedName>
        <fullName evidence="10">Sensitive to high expression protein 9, mitochondrial</fullName>
    </recommendedName>
</protein>
<dbReference type="Proteomes" id="UP000094285">
    <property type="component" value="Unassembled WGS sequence"/>
</dbReference>
<feature type="coiled-coil region" evidence="11">
    <location>
        <begin position="159"/>
        <end position="207"/>
    </location>
</feature>
<feature type="compositionally biased region" description="Basic and acidic residues" evidence="12">
    <location>
        <begin position="40"/>
        <end position="50"/>
    </location>
</feature>
<dbReference type="RefSeq" id="XP_020064065.1">
    <property type="nucleotide sequence ID" value="XM_020210831.1"/>
</dbReference>
<evidence type="ECO:0000256" key="5">
    <source>
        <dbReference type="ARBA" id="ARBA00022989"/>
    </source>
</evidence>
<evidence type="ECO:0000256" key="12">
    <source>
        <dbReference type="SAM" id="MobiDB-lite"/>
    </source>
</evidence>
<evidence type="ECO:0000256" key="8">
    <source>
        <dbReference type="ARBA" id="ARBA00023136"/>
    </source>
</evidence>
<evidence type="ECO:0000256" key="2">
    <source>
        <dbReference type="ARBA" id="ARBA00022692"/>
    </source>
</evidence>
<keyword evidence="3 10" id="KW-0999">Mitochondrion inner membrane</keyword>
<evidence type="ECO:0000256" key="1">
    <source>
        <dbReference type="ARBA" id="ARBA00007472"/>
    </source>
</evidence>
<dbReference type="EMBL" id="KV453912">
    <property type="protein sequence ID" value="ODV78943.1"/>
    <property type="molecule type" value="Genomic_DNA"/>
</dbReference>
<dbReference type="PANTHER" id="PTHR31961">
    <property type="entry name" value="SENSITIVE TO HIGH EXPRESSION PROTEIN 9, MITOCHONDRIAL"/>
    <property type="match status" value="1"/>
</dbReference>
<dbReference type="PANTHER" id="PTHR31961:SF3">
    <property type="entry name" value="SENSITIVE TO HIGH EXPRESSION PROTEIN 9, MITOCHONDRIAL"/>
    <property type="match status" value="1"/>
</dbReference>
<comment type="subcellular location">
    <subcellularLocation>
        <location evidence="10">Mitochondrion inner membrane</location>
        <topology evidence="10">Multi-pass membrane protein</topology>
    </subcellularLocation>
</comment>
<dbReference type="OrthoDB" id="5595506at2759"/>
<dbReference type="STRING" id="984487.A0A1E4SHG6"/>
<keyword evidence="5 10" id="KW-1133">Transmembrane helix</keyword>
<feature type="transmembrane region" description="Helical" evidence="10">
    <location>
        <begin position="278"/>
        <end position="298"/>
    </location>
</feature>
<evidence type="ECO:0000256" key="10">
    <source>
        <dbReference type="RuleBase" id="RU364128"/>
    </source>
</evidence>
<keyword evidence="4 10" id="KW-0809">Transit peptide</keyword>
<feature type="compositionally biased region" description="Basic and acidic residues" evidence="12">
    <location>
        <begin position="58"/>
        <end position="67"/>
    </location>
</feature>
<accession>A0A1E4SHG6</accession>
<evidence type="ECO:0000313" key="13">
    <source>
        <dbReference type="EMBL" id="ODV78943.1"/>
    </source>
</evidence>